<evidence type="ECO:0000313" key="2">
    <source>
        <dbReference type="EMBL" id="KAL1583785.1"/>
    </source>
</evidence>
<dbReference type="RefSeq" id="XP_069226891.1">
    <property type="nucleotide sequence ID" value="XM_069375731.1"/>
</dbReference>
<keyword evidence="3" id="KW-1185">Reference proteome</keyword>
<proteinExistence type="predicted"/>
<protein>
    <submittedName>
        <fullName evidence="2">Uncharacterized protein</fullName>
    </submittedName>
</protein>
<dbReference type="AlphaFoldDB" id="A0AB34KGB0"/>
<keyword evidence="1" id="KW-0472">Membrane</keyword>
<dbReference type="GeneID" id="96008569"/>
<keyword evidence="1" id="KW-1133">Transmembrane helix</keyword>
<feature type="transmembrane region" description="Helical" evidence="1">
    <location>
        <begin position="12"/>
        <end position="31"/>
    </location>
</feature>
<sequence length="193" mass="21533">MTRRIVYGISLWVYLGAVACTIAAIALPNWISYTSPTDNDPIRVSYGLHKRCSSITGQCTPFPQDQDCHGDDRSFCSMWRSTGFLMNFGVIFEVAILVAYVVILVGGRGTREIGWKILSPMIMVVAAAQLVAMTLVAYLYDHDNRFFVGWALDKSWILCTVSWIVMLFDAVGVVSASFLLPPEDDYEAIPEPY</sequence>
<feature type="transmembrane region" description="Helical" evidence="1">
    <location>
        <begin position="155"/>
        <end position="180"/>
    </location>
</feature>
<evidence type="ECO:0000313" key="3">
    <source>
        <dbReference type="Proteomes" id="UP000803884"/>
    </source>
</evidence>
<dbReference type="PROSITE" id="PS51257">
    <property type="entry name" value="PROKAR_LIPOPROTEIN"/>
    <property type="match status" value="1"/>
</dbReference>
<keyword evidence="1" id="KW-0812">Transmembrane</keyword>
<dbReference type="EMBL" id="JAAQHG020000031">
    <property type="protein sequence ID" value="KAL1583785.1"/>
    <property type="molecule type" value="Genomic_DNA"/>
</dbReference>
<evidence type="ECO:0000256" key="1">
    <source>
        <dbReference type="SAM" id="Phobius"/>
    </source>
</evidence>
<gene>
    <name evidence="2" type="ORF">WHR41_07126</name>
</gene>
<comment type="caution">
    <text evidence="2">The sequence shown here is derived from an EMBL/GenBank/DDBJ whole genome shotgun (WGS) entry which is preliminary data.</text>
</comment>
<feature type="transmembrane region" description="Helical" evidence="1">
    <location>
        <begin position="117"/>
        <end position="140"/>
    </location>
</feature>
<accession>A0AB34KGB0</accession>
<reference evidence="2 3" key="1">
    <citation type="journal article" date="2020" name="Microbiol. Resour. Announc.">
        <title>Draft Genome Sequence of a Cladosporium Species Isolated from the Mesophotic Ascidian Didemnum maculosum.</title>
        <authorList>
            <person name="Gioti A."/>
            <person name="Siaperas R."/>
            <person name="Nikolaivits E."/>
            <person name="Le Goff G."/>
            <person name="Ouazzani J."/>
            <person name="Kotoulas G."/>
            <person name="Topakas E."/>
        </authorList>
    </citation>
    <scope>NUCLEOTIDE SEQUENCE [LARGE SCALE GENOMIC DNA]</scope>
    <source>
        <strain evidence="2 3">TM138-S3</strain>
    </source>
</reference>
<name>A0AB34KGB0_9PEZI</name>
<dbReference type="Proteomes" id="UP000803884">
    <property type="component" value="Unassembled WGS sequence"/>
</dbReference>
<organism evidence="2 3">
    <name type="scientific">Cladosporium halotolerans</name>
    <dbReference type="NCBI Taxonomy" id="1052096"/>
    <lineage>
        <taxon>Eukaryota</taxon>
        <taxon>Fungi</taxon>
        <taxon>Dikarya</taxon>
        <taxon>Ascomycota</taxon>
        <taxon>Pezizomycotina</taxon>
        <taxon>Dothideomycetes</taxon>
        <taxon>Dothideomycetidae</taxon>
        <taxon>Cladosporiales</taxon>
        <taxon>Cladosporiaceae</taxon>
        <taxon>Cladosporium</taxon>
    </lineage>
</organism>
<feature type="transmembrane region" description="Helical" evidence="1">
    <location>
        <begin position="84"/>
        <end position="105"/>
    </location>
</feature>